<keyword evidence="10" id="KW-0998">Cell outer membrane</keyword>
<feature type="domain" description="Porin" evidence="12">
    <location>
        <begin position="11"/>
        <end position="366"/>
    </location>
</feature>
<reference evidence="13 14" key="1">
    <citation type="submission" date="2019-03" db="EMBL/GenBank/DDBJ databases">
        <title>Paraburkholderia sp. 4M-K11, isolated from subtropical forest soil.</title>
        <authorList>
            <person name="Gao Z.-H."/>
            <person name="Qiu L.-H."/>
        </authorList>
    </citation>
    <scope>NUCLEOTIDE SEQUENCE [LARGE SCALE GENOMIC DNA]</scope>
    <source>
        <strain evidence="13 14">4M-K11</strain>
    </source>
</reference>
<gene>
    <name evidence="13" type="ORF">EYW47_23425</name>
</gene>
<keyword evidence="7" id="KW-0406">Ion transport</keyword>
<organism evidence="13 14">
    <name type="scientific">Paraburkholderia silviterrae</name>
    <dbReference type="NCBI Taxonomy" id="2528715"/>
    <lineage>
        <taxon>Bacteria</taxon>
        <taxon>Pseudomonadati</taxon>
        <taxon>Pseudomonadota</taxon>
        <taxon>Betaproteobacteria</taxon>
        <taxon>Burkholderiales</taxon>
        <taxon>Burkholderiaceae</taxon>
        <taxon>Paraburkholderia</taxon>
    </lineage>
</organism>
<dbReference type="OrthoDB" id="8982743at2"/>
<evidence type="ECO:0000256" key="9">
    <source>
        <dbReference type="ARBA" id="ARBA00023136"/>
    </source>
</evidence>
<dbReference type="Proteomes" id="UP000295722">
    <property type="component" value="Unassembled WGS sequence"/>
</dbReference>
<evidence type="ECO:0000256" key="10">
    <source>
        <dbReference type="ARBA" id="ARBA00023237"/>
    </source>
</evidence>
<keyword evidence="14" id="KW-1185">Reference proteome</keyword>
<evidence type="ECO:0000313" key="14">
    <source>
        <dbReference type="Proteomes" id="UP000295722"/>
    </source>
</evidence>
<dbReference type="PRINTS" id="PR00184">
    <property type="entry name" value="NEISSPPORIN"/>
</dbReference>
<name>A0A4R5M768_9BURK</name>
<dbReference type="InterPro" id="IPR050298">
    <property type="entry name" value="Gram-neg_bact_OMP"/>
</dbReference>
<keyword evidence="4" id="KW-1134">Transmembrane beta strand</keyword>
<dbReference type="Pfam" id="PF13609">
    <property type="entry name" value="Porin_4"/>
    <property type="match status" value="1"/>
</dbReference>
<dbReference type="EMBL" id="SMRP01000012">
    <property type="protein sequence ID" value="TDG21300.1"/>
    <property type="molecule type" value="Genomic_DNA"/>
</dbReference>
<comment type="caution">
    <text evidence="13">The sequence shown here is derived from an EMBL/GenBank/DDBJ whole genome shotgun (WGS) entry which is preliminary data.</text>
</comment>
<evidence type="ECO:0000256" key="8">
    <source>
        <dbReference type="ARBA" id="ARBA00023114"/>
    </source>
</evidence>
<dbReference type="GO" id="GO:0046930">
    <property type="term" value="C:pore complex"/>
    <property type="evidence" value="ECO:0007669"/>
    <property type="project" value="UniProtKB-KW"/>
</dbReference>
<comment type="subcellular location">
    <subcellularLocation>
        <location evidence="1">Cell outer membrane</location>
        <topology evidence="1">Multi-pass membrane protein</topology>
    </subcellularLocation>
</comment>
<keyword evidence="6 11" id="KW-0732">Signal</keyword>
<dbReference type="SUPFAM" id="SSF56935">
    <property type="entry name" value="Porins"/>
    <property type="match status" value="1"/>
</dbReference>
<protein>
    <submittedName>
        <fullName evidence="13">Porin</fullName>
    </submittedName>
</protein>
<evidence type="ECO:0000256" key="3">
    <source>
        <dbReference type="ARBA" id="ARBA00022448"/>
    </source>
</evidence>
<dbReference type="InterPro" id="IPR033900">
    <property type="entry name" value="Gram_neg_porin_domain"/>
</dbReference>
<sequence>MLRRHLAICSLAVLLAAPAHAQSSVTLYGIVDIGLTYTNSAQTAVVGGKPAGGSQFALTDAHATGLSGSRWGLRGTEDLGGGLSTIFVLESGFLANSGALAQGGAEFGRRAYVGLSNTLGKVTLGRQYDPLIDFVQPFAASGSWAGYMGAHPDDLDNLTNTNRINNSVKVNTAKFGGFSAGALYSFGGVAGNATQNQIWALGAGYTGGAFAFGAGYLNARDPNVSFYGNTPNKGTATANNIGSTGSATSPQSYPVYAGYASAKTLQIIGGGASYTLGGAVFSLAATNTRFDNLGSSSGPNPLHYSGDAIFTSLDFNVRYNVTPFFQVGTGIDYTHRNSVKGDDGAKYLQLDLGADYFLSKRTDLYLLTVLQRAMGTDSLGQPAVASIAGFSPSTTDKQIGVRLGIRHKF</sequence>
<dbReference type="AlphaFoldDB" id="A0A4R5M768"/>
<evidence type="ECO:0000256" key="5">
    <source>
        <dbReference type="ARBA" id="ARBA00022692"/>
    </source>
</evidence>
<keyword evidence="3" id="KW-0813">Transport</keyword>
<accession>A0A4R5M768</accession>
<dbReference type="Gene3D" id="2.40.160.10">
    <property type="entry name" value="Porin"/>
    <property type="match status" value="1"/>
</dbReference>
<evidence type="ECO:0000256" key="11">
    <source>
        <dbReference type="SAM" id="SignalP"/>
    </source>
</evidence>
<evidence type="ECO:0000313" key="13">
    <source>
        <dbReference type="EMBL" id="TDG21300.1"/>
    </source>
</evidence>
<feature type="signal peptide" evidence="11">
    <location>
        <begin position="1"/>
        <end position="21"/>
    </location>
</feature>
<dbReference type="RefSeq" id="WP_133197209.1">
    <property type="nucleotide sequence ID" value="NZ_JBHUCW010000022.1"/>
</dbReference>
<dbReference type="GO" id="GO:0015288">
    <property type="term" value="F:porin activity"/>
    <property type="evidence" value="ECO:0007669"/>
    <property type="project" value="UniProtKB-KW"/>
</dbReference>
<dbReference type="CDD" id="cd00342">
    <property type="entry name" value="gram_neg_porins"/>
    <property type="match status" value="1"/>
</dbReference>
<feature type="chain" id="PRO_5020475223" evidence="11">
    <location>
        <begin position="22"/>
        <end position="409"/>
    </location>
</feature>
<dbReference type="InterPro" id="IPR002299">
    <property type="entry name" value="Porin_Neis"/>
</dbReference>
<dbReference type="GO" id="GO:0006811">
    <property type="term" value="P:monoatomic ion transport"/>
    <property type="evidence" value="ECO:0007669"/>
    <property type="project" value="UniProtKB-KW"/>
</dbReference>
<dbReference type="InterPro" id="IPR023614">
    <property type="entry name" value="Porin_dom_sf"/>
</dbReference>
<keyword evidence="8" id="KW-0626">Porin</keyword>
<evidence type="ECO:0000259" key="12">
    <source>
        <dbReference type="Pfam" id="PF13609"/>
    </source>
</evidence>
<comment type="subunit">
    <text evidence="2">Homotrimer.</text>
</comment>
<evidence type="ECO:0000256" key="4">
    <source>
        <dbReference type="ARBA" id="ARBA00022452"/>
    </source>
</evidence>
<dbReference type="GO" id="GO:0009279">
    <property type="term" value="C:cell outer membrane"/>
    <property type="evidence" value="ECO:0007669"/>
    <property type="project" value="UniProtKB-SubCell"/>
</dbReference>
<keyword evidence="5" id="KW-0812">Transmembrane</keyword>
<dbReference type="PANTHER" id="PTHR34501">
    <property type="entry name" value="PROTEIN YDDL-RELATED"/>
    <property type="match status" value="1"/>
</dbReference>
<dbReference type="PANTHER" id="PTHR34501:SF9">
    <property type="entry name" value="MAJOR OUTER MEMBRANE PROTEIN P.IA"/>
    <property type="match status" value="1"/>
</dbReference>
<evidence type="ECO:0000256" key="7">
    <source>
        <dbReference type="ARBA" id="ARBA00023065"/>
    </source>
</evidence>
<evidence type="ECO:0000256" key="6">
    <source>
        <dbReference type="ARBA" id="ARBA00022729"/>
    </source>
</evidence>
<keyword evidence="9" id="KW-0472">Membrane</keyword>
<evidence type="ECO:0000256" key="1">
    <source>
        <dbReference type="ARBA" id="ARBA00004571"/>
    </source>
</evidence>
<proteinExistence type="predicted"/>
<evidence type="ECO:0000256" key="2">
    <source>
        <dbReference type="ARBA" id="ARBA00011233"/>
    </source>
</evidence>